<dbReference type="PROSITE" id="PS51762">
    <property type="entry name" value="GH16_2"/>
    <property type="match status" value="1"/>
</dbReference>
<dbReference type="InterPro" id="IPR013320">
    <property type="entry name" value="ConA-like_dom_sf"/>
</dbReference>
<dbReference type="Pfam" id="PF00722">
    <property type="entry name" value="Glyco_hydro_16"/>
    <property type="match status" value="1"/>
</dbReference>
<protein>
    <recommendedName>
        <fullName evidence="2">GH16 domain-containing protein</fullName>
    </recommendedName>
</protein>
<evidence type="ECO:0000313" key="3">
    <source>
        <dbReference type="EMBL" id="SUZ72725.1"/>
    </source>
</evidence>
<dbReference type="SUPFAM" id="SSF49899">
    <property type="entry name" value="Concanavalin A-like lectins/glucanases"/>
    <property type="match status" value="1"/>
</dbReference>
<dbReference type="GO" id="GO:0004553">
    <property type="term" value="F:hydrolase activity, hydrolyzing O-glycosyl compounds"/>
    <property type="evidence" value="ECO:0007669"/>
    <property type="project" value="InterPro"/>
</dbReference>
<name>A0A381Q0A9_9ZZZZ</name>
<feature type="domain" description="GH16" evidence="2">
    <location>
        <begin position="26"/>
        <end position="279"/>
    </location>
</feature>
<reference evidence="3" key="1">
    <citation type="submission" date="2018-05" db="EMBL/GenBank/DDBJ databases">
        <authorList>
            <person name="Lanie J.A."/>
            <person name="Ng W.-L."/>
            <person name="Kazmierczak K.M."/>
            <person name="Andrzejewski T.M."/>
            <person name="Davidsen T.M."/>
            <person name="Wayne K.J."/>
            <person name="Tettelin H."/>
            <person name="Glass J.I."/>
            <person name="Rusch D."/>
            <person name="Podicherti R."/>
            <person name="Tsui H.-C.T."/>
            <person name="Winkler M.E."/>
        </authorList>
    </citation>
    <scope>NUCLEOTIDE SEQUENCE</scope>
</reference>
<dbReference type="InterPro" id="IPR050546">
    <property type="entry name" value="Glycosyl_Hydrlase_16"/>
</dbReference>
<dbReference type="PANTHER" id="PTHR10963:SF55">
    <property type="entry name" value="GLYCOSIDE HYDROLASE FAMILY 16 PROTEIN"/>
    <property type="match status" value="1"/>
</dbReference>
<dbReference type="EMBL" id="UINC01001156">
    <property type="protein sequence ID" value="SUZ72725.1"/>
    <property type="molecule type" value="Genomic_DNA"/>
</dbReference>
<organism evidence="3">
    <name type="scientific">marine metagenome</name>
    <dbReference type="NCBI Taxonomy" id="408172"/>
    <lineage>
        <taxon>unclassified sequences</taxon>
        <taxon>metagenomes</taxon>
        <taxon>ecological metagenomes</taxon>
    </lineage>
</organism>
<proteinExistence type="inferred from homology"/>
<dbReference type="AlphaFoldDB" id="A0A381Q0A9"/>
<evidence type="ECO:0000256" key="1">
    <source>
        <dbReference type="ARBA" id="ARBA00006865"/>
    </source>
</evidence>
<dbReference type="GO" id="GO:0005975">
    <property type="term" value="P:carbohydrate metabolic process"/>
    <property type="evidence" value="ECO:0007669"/>
    <property type="project" value="InterPro"/>
</dbReference>
<evidence type="ECO:0000259" key="2">
    <source>
        <dbReference type="PROSITE" id="PS51762"/>
    </source>
</evidence>
<dbReference type="PANTHER" id="PTHR10963">
    <property type="entry name" value="GLYCOSYL HYDROLASE-RELATED"/>
    <property type="match status" value="1"/>
</dbReference>
<dbReference type="InterPro" id="IPR000757">
    <property type="entry name" value="Beta-glucanase-like"/>
</dbReference>
<gene>
    <name evidence="3" type="ORF">METZ01_LOCUS25579</name>
</gene>
<accession>A0A381Q0A9</accession>
<dbReference type="Gene3D" id="2.60.120.200">
    <property type="match status" value="1"/>
</dbReference>
<dbReference type="CDD" id="cd08023">
    <property type="entry name" value="GH16_laminarinase_like"/>
    <property type="match status" value="1"/>
</dbReference>
<sequence length="279" mass="31732">MKKILLSFVFLLACKDDNLDGFSFGDDLSDDLCPNCLWHDEFNGDALSLSNWNYELGYGNNGWGNDEWQEYTNQNTEMGDGDLIISAKKESDNLGKRDGSITSSRITTQGKFEFGPRTKIEARIKLPWGQGIWPAFWSLGANFSEVGWPACGEFDILEMVGANPLTHDNNKTVHSTNHWKHTDGNHAMYGNSKKMDNPLSSDYNIYELIWTEEFMETKINGISFHKIDINAGSVNEPFHKPFFFILNIAVGGNWPGSPNNETQFPQKMYVDYIRVFQLK</sequence>
<comment type="similarity">
    <text evidence="1">Belongs to the glycosyl hydrolase 16 family.</text>
</comment>